<evidence type="ECO:0000256" key="2">
    <source>
        <dbReference type="ARBA" id="ARBA00022771"/>
    </source>
</evidence>
<dbReference type="SUPFAM" id="SSF57716">
    <property type="entry name" value="Glucocorticoid receptor-like (DNA-binding domain)"/>
    <property type="match status" value="1"/>
</dbReference>
<feature type="compositionally biased region" description="Basic and acidic residues" evidence="6">
    <location>
        <begin position="106"/>
        <end position="123"/>
    </location>
</feature>
<feature type="compositionally biased region" description="Polar residues" evidence="6">
    <location>
        <begin position="228"/>
        <end position="237"/>
    </location>
</feature>
<dbReference type="SMART" id="SM00980">
    <property type="entry name" value="THAP"/>
    <property type="match status" value="1"/>
</dbReference>
<proteinExistence type="predicted"/>
<evidence type="ECO:0000256" key="3">
    <source>
        <dbReference type="ARBA" id="ARBA00022833"/>
    </source>
</evidence>
<dbReference type="PROSITE" id="PS50950">
    <property type="entry name" value="ZF_THAP"/>
    <property type="match status" value="1"/>
</dbReference>
<evidence type="ECO:0000256" key="4">
    <source>
        <dbReference type="ARBA" id="ARBA00023125"/>
    </source>
</evidence>
<keyword evidence="1" id="KW-0479">Metal-binding</keyword>
<dbReference type="AlphaFoldDB" id="A0A2G8LPP2"/>
<keyword evidence="4 5" id="KW-0238">DNA-binding</keyword>
<dbReference type="Proteomes" id="UP000230750">
    <property type="component" value="Unassembled WGS sequence"/>
</dbReference>
<evidence type="ECO:0000313" key="9">
    <source>
        <dbReference type="Proteomes" id="UP000230750"/>
    </source>
</evidence>
<dbReference type="PANTHER" id="PTHR46536:SF3">
    <property type="entry name" value="ARF7 EFFECTOR PROTEIN C-TERMINAL DOMAIN-CONTAINING PROTEIN"/>
    <property type="match status" value="1"/>
</dbReference>
<feature type="domain" description="THAP-type" evidence="7">
    <location>
        <begin position="1"/>
        <end position="94"/>
    </location>
</feature>
<evidence type="ECO:0000256" key="1">
    <source>
        <dbReference type="ARBA" id="ARBA00022723"/>
    </source>
</evidence>
<dbReference type="EMBL" id="MRZV01000017">
    <property type="protein sequence ID" value="PIK62182.1"/>
    <property type="molecule type" value="Genomic_DNA"/>
</dbReference>
<dbReference type="STRING" id="307972.A0A2G8LPP2"/>
<protein>
    <submittedName>
        <fullName evidence="8">Putative ARL14 effector protein-like</fullName>
    </submittedName>
</protein>
<dbReference type="Pfam" id="PF05485">
    <property type="entry name" value="THAP"/>
    <property type="match status" value="1"/>
</dbReference>
<feature type="region of interest" description="Disordered" evidence="6">
    <location>
        <begin position="90"/>
        <end position="298"/>
    </location>
</feature>
<accession>A0A2G8LPP2</accession>
<dbReference type="GO" id="GO:0008270">
    <property type="term" value="F:zinc ion binding"/>
    <property type="evidence" value="ECO:0007669"/>
    <property type="project" value="UniProtKB-KW"/>
</dbReference>
<dbReference type="InterPro" id="IPR006612">
    <property type="entry name" value="THAP_Znf"/>
</dbReference>
<dbReference type="Pfam" id="PF14949">
    <property type="entry name" value="ARF7EP_C"/>
    <property type="match status" value="1"/>
</dbReference>
<evidence type="ECO:0000313" key="8">
    <source>
        <dbReference type="EMBL" id="PIK62182.1"/>
    </source>
</evidence>
<dbReference type="GO" id="GO:0003677">
    <property type="term" value="F:DNA binding"/>
    <property type="evidence" value="ECO:0007669"/>
    <property type="project" value="UniProtKB-UniRule"/>
</dbReference>
<comment type="caution">
    <text evidence="8">The sequence shown here is derived from an EMBL/GenBank/DDBJ whole genome shotgun (WGS) entry which is preliminary data.</text>
</comment>
<keyword evidence="2 5" id="KW-0863">Zinc-finger</keyword>
<dbReference type="InterPro" id="IPR029264">
    <property type="entry name" value="ARF7EP_C"/>
</dbReference>
<gene>
    <name evidence="8" type="ORF">BSL78_00905</name>
</gene>
<keyword evidence="3" id="KW-0862">Zinc</keyword>
<evidence type="ECO:0000256" key="5">
    <source>
        <dbReference type="PROSITE-ProRule" id="PRU00309"/>
    </source>
</evidence>
<keyword evidence="9" id="KW-1185">Reference proteome</keyword>
<reference evidence="8 9" key="1">
    <citation type="journal article" date="2017" name="PLoS Biol.">
        <title>The sea cucumber genome provides insights into morphological evolution and visceral regeneration.</title>
        <authorList>
            <person name="Zhang X."/>
            <person name="Sun L."/>
            <person name="Yuan J."/>
            <person name="Sun Y."/>
            <person name="Gao Y."/>
            <person name="Zhang L."/>
            <person name="Li S."/>
            <person name="Dai H."/>
            <person name="Hamel J.F."/>
            <person name="Liu C."/>
            <person name="Yu Y."/>
            <person name="Liu S."/>
            <person name="Lin W."/>
            <person name="Guo K."/>
            <person name="Jin S."/>
            <person name="Xu P."/>
            <person name="Storey K.B."/>
            <person name="Huan P."/>
            <person name="Zhang T."/>
            <person name="Zhou Y."/>
            <person name="Zhang J."/>
            <person name="Lin C."/>
            <person name="Li X."/>
            <person name="Xing L."/>
            <person name="Huo D."/>
            <person name="Sun M."/>
            <person name="Wang L."/>
            <person name="Mercier A."/>
            <person name="Li F."/>
            <person name="Yang H."/>
            <person name="Xiang J."/>
        </authorList>
    </citation>
    <scope>NUCLEOTIDE SEQUENCE [LARGE SCALE GENOMIC DNA]</scope>
    <source>
        <strain evidence="8">Shaxun</strain>
        <tissue evidence="8">Muscle</tissue>
    </source>
</reference>
<organism evidence="8 9">
    <name type="scientific">Stichopus japonicus</name>
    <name type="common">Sea cucumber</name>
    <dbReference type="NCBI Taxonomy" id="307972"/>
    <lineage>
        <taxon>Eukaryota</taxon>
        <taxon>Metazoa</taxon>
        <taxon>Echinodermata</taxon>
        <taxon>Eleutherozoa</taxon>
        <taxon>Echinozoa</taxon>
        <taxon>Holothuroidea</taxon>
        <taxon>Aspidochirotacea</taxon>
        <taxon>Aspidochirotida</taxon>
        <taxon>Stichopodidae</taxon>
        <taxon>Apostichopus</taxon>
    </lineage>
</organism>
<dbReference type="PANTHER" id="PTHR46536">
    <property type="entry name" value="ARL14 EFFECTOR PROTEIN"/>
    <property type="match status" value="1"/>
</dbReference>
<feature type="compositionally biased region" description="Polar residues" evidence="6">
    <location>
        <begin position="246"/>
        <end position="298"/>
    </location>
</feature>
<name>A0A2G8LPP2_STIJA</name>
<feature type="compositionally biased region" description="Polar residues" evidence="6">
    <location>
        <begin position="94"/>
        <end position="105"/>
    </location>
</feature>
<feature type="compositionally biased region" description="Polar residues" evidence="6">
    <location>
        <begin position="124"/>
        <end position="143"/>
    </location>
</feature>
<dbReference type="OrthoDB" id="5984406at2759"/>
<feature type="compositionally biased region" description="Basic and acidic residues" evidence="6">
    <location>
        <begin position="147"/>
        <end position="175"/>
    </location>
</feature>
<evidence type="ECO:0000259" key="7">
    <source>
        <dbReference type="PROSITE" id="PS50950"/>
    </source>
</evidence>
<sequence length="421" mass="47625">MKVCVVSGCPSPIGSKAYFAFPNRQKCREKHDSWLMFSGRNLIWWEDHKYKSQLAVCEDHFLPEDFQSCDQLSSESANYELRKKLKAGVIPSRHVTNSNGNLQEGQSEKGRQEGDEYQFHDMDNCNTNSNASTLGTSNDTSITVVEDDPKTSDQQDYVKDEDAEKSEESFNKDDSDIQIIEVDSPQPDKDNIMQTTLEPDSDKHDNINLTENATIMSGKGTESKKESLTTASSSTSIFKEEEQKSENSLINITTDTTQGSVNASSGSTSTQPSITEAKQQMSNDSNQTNKKISTTNDTETHLNQAAIKLLQRLEFKNPGRKQIEYGLFNPEESEREKKKLRRFQNSKPRAGVCYKETGMLLDGRDICDCLTETCPGCFYPCPQCSSKKCGPTCRCNRKWVYDYIEDEGRTYRVEFPEQINF</sequence>
<evidence type="ECO:0000256" key="6">
    <source>
        <dbReference type="SAM" id="MobiDB-lite"/>
    </source>
</evidence>